<comment type="caution">
    <text evidence="6">The sequence shown here is derived from an EMBL/GenBank/DDBJ whole genome shotgun (WGS) entry which is preliminary data.</text>
</comment>
<dbReference type="InterPro" id="IPR012337">
    <property type="entry name" value="RNaseH-like_sf"/>
</dbReference>
<evidence type="ECO:0000256" key="4">
    <source>
        <dbReference type="ARBA" id="ARBA00023172"/>
    </source>
</evidence>
<keyword evidence="4" id="KW-0233">DNA recombination</keyword>
<reference evidence="6 10" key="1">
    <citation type="submission" date="2017-09" db="EMBL/GenBank/DDBJ databases">
        <title>High-quality draft genome sequence of Butyrivibrio fibrisolvens INBov1, isolated from cow rumen.</title>
        <authorList>
            <person name="Rodriguez Hernaez J."/>
            <person name="Rivarola M."/>
            <person name="Paniego N."/>
            <person name="Cravero S."/>
            <person name="Ceron Cucchi M."/>
            <person name="Martinez M.C."/>
        </authorList>
    </citation>
    <scope>NUCLEOTIDE SEQUENCE [LARGE SCALE GENOMIC DNA]</scope>
    <source>
        <strain evidence="6 10">INBov1</strain>
    </source>
</reference>
<evidence type="ECO:0000259" key="5">
    <source>
        <dbReference type="Pfam" id="PF01609"/>
    </source>
</evidence>
<accession>A0A317FZD3</accession>
<dbReference type="InterPro" id="IPR002559">
    <property type="entry name" value="Transposase_11"/>
</dbReference>
<dbReference type="RefSeq" id="WP_110072819.1">
    <property type="nucleotide sequence ID" value="NZ_CM009896.1"/>
</dbReference>
<sequence>MEKHEICKLIISRIKQYLSSPECLEAHREKNHFIRKRKLTMLHLVTYLFYSTKASMSQNLASIIEDLSSTNFPSVSKQAISKARQKISPNLFKELFNLSVDIFYKNLQNRKTWHGYHIFAIDGSKIEVPNCKSNFEFFGEMFTVHDKNRKFSSGLASIVYDVLDDYIVHASLQRYLASERAAALEHMKNLEALGIYKDSIIIFDRGYYSEKMFRYCTDNNHFCLMRLKERIKLTKACHGQKITTLVGDSKLKTCDIPIRIIEVILDDGTAEYLATNIFDESITVDMFRELYFLRWPVESKYYELKEKFLLEEFNGKTTIAVFQEFYINLLLSNLTSLIKGSVDDIIDAKMKSTTKHRYQANRSFIIGRIKKILPRILCSLTDISAIDDLTVASAKVKSMIQPGRKCKRRNLKQIRRKHFPNLKSAF</sequence>
<keyword evidence="2" id="KW-0815">Transposition</keyword>
<evidence type="ECO:0000313" key="10">
    <source>
        <dbReference type="Proteomes" id="UP000245488"/>
    </source>
</evidence>
<dbReference type="EMBL" id="NXNG01000001">
    <property type="protein sequence ID" value="PWT28824.1"/>
    <property type="molecule type" value="Genomic_DNA"/>
</dbReference>
<comment type="similarity">
    <text evidence="1">Belongs to the transposase 11 family.</text>
</comment>
<dbReference type="Pfam" id="PF01609">
    <property type="entry name" value="DDE_Tnp_1"/>
    <property type="match status" value="1"/>
</dbReference>
<organism evidence="6 10">
    <name type="scientific">Butyrivibrio fibrisolvens</name>
    <dbReference type="NCBI Taxonomy" id="831"/>
    <lineage>
        <taxon>Bacteria</taxon>
        <taxon>Bacillati</taxon>
        <taxon>Bacillota</taxon>
        <taxon>Clostridia</taxon>
        <taxon>Lachnospirales</taxon>
        <taxon>Lachnospiraceae</taxon>
        <taxon>Butyrivibrio</taxon>
    </lineage>
</organism>
<evidence type="ECO:0000256" key="1">
    <source>
        <dbReference type="ARBA" id="ARBA00010075"/>
    </source>
</evidence>
<evidence type="ECO:0000313" key="8">
    <source>
        <dbReference type="EMBL" id="PWT28824.1"/>
    </source>
</evidence>
<dbReference type="AlphaFoldDB" id="A0A317FZD3"/>
<dbReference type="NCBIfam" id="NF033592">
    <property type="entry name" value="transpos_IS4_1"/>
    <property type="match status" value="1"/>
</dbReference>
<evidence type="ECO:0000256" key="2">
    <source>
        <dbReference type="ARBA" id="ARBA00022578"/>
    </source>
</evidence>
<dbReference type="SUPFAM" id="SSF53098">
    <property type="entry name" value="Ribonuclease H-like"/>
    <property type="match status" value="1"/>
</dbReference>
<dbReference type="EMBL" id="NXNG01000001">
    <property type="protein sequence ID" value="PWT27254.1"/>
    <property type="molecule type" value="Genomic_DNA"/>
</dbReference>
<evidence type="ECO:0000313" key="9">
    <source>
        <dbReference type="EMBL" id="PWT28827.1"/>
    </source>
</evidence>
<dbReference type="InterPro" id="IPR047952">
    <property type="entry name" value="Transpos_IS4"/>
</dbReference>
<feature type="domain" description="Transposase IS4-like" evidence="5">
    <location>
        <begin position="114"/>
        <end position="334"/>
    </location>
</feature>
<name>A0A317FZD3_BUTFI</name>
<dbReference type="GO" id="GO:0004803">
    <property type="term" value="F:transposase activity"/>
    <property type="evidence" value="ECO:0007669"/>
    <property type="project" value="InterPro"/>
</dbReference>
<keyword evidence="10" id="KW-1185">Reference proteome</keyword>
<keyword evidence="3" id="KW-0238">DNA-binding</keyword>
<evidence type="ECO:0000313" key="6">
    <source>
        <dbReference type="EMBL" id="PWT25713.1"/>
    </source>
</evidence>
<dbReference type="EMBL" id="NXNG01000001">
    <property type="protein sequence ID" value="PWT28827.1"/>
    <property type="molecule type" value="Genomic_DNA"/>
</dbReference>
<gene>
    <name evidence="6" type="ORF">CPT75_01775</name>
    <name evidence="7" type="ORF">CPT75_09130</name>
    <name evidence="8" type="ORF">CPT75_17755</name>
    <name evidence="9" type="ORF">CPT75_17770</name>
</gene>
<dbReference type="EMBL" id="NXNG01000005">
    <property type="protein sequence ID" value="PWT25713.1"/>
    <property type="molecule type" value="Genomic_DNA"/>
</dbReference>
<dbReference type="GO" id="GO:0006313">
    <property type="term" value="P:DNA transposition"/>
    <property type="evidence" value="ECO:0007669"/>
    <property type="project" value="InterPro"/>
</dbReference>
<evidence type="ECO:0000256" key="3">
    <source>
        <dbReference type="ARBA" id="ARBA00023125"/>
    </source>
</evidence>
<dbReference type="Proteomes" id="UP000245488">
    <property type="component" value="Chromosome"/>
</dbReference>
<proteinExistence type="inferred from homology"/>
<protein>
    <submittedName>
        <fullName evidence="6">Transposase</fullName>
    </submittedName>
</protein>
<dbReference type="PANTHER" id="PTHR33258:SF1">
    <property type="entry name" value="TRANSPOSASE INSL FOR INSERTION SEQUENCE ELEMENT IS186A-RELATED"/>
    <property type="match status" value="1"/>
</dbReference>
<dbReference type="PANTHER" id="PTHR33258">
    <property type="entry name" value="TRANSPOSASE INSL FOR INSERTION SEQUENCE ELEMENT IS186A-RELATED"/>
    <property type="match status" value="1"/>
</dbReference>
<evidence type="ECO:0000313" key="7">
    <source>
        <dbReference type="EMBL" id="PWT27254.1"/>
    </source>
</evidence>
<dbReference type="GO" id="GO:0003677">
    <property type="term" value="F:DNA binding"/>
    <property type="evidence" value="ECO:0007669"/>
    <property type="project" value="UniProtKB-KW"/>
</dbReference>